<sequence>MEMTERTDCVVVGGGPAGMVLGLLLARAGVRVTVMEKHADFLRDFRGDTVHPSTLTLLDELGLGEKFHALPHSEIQRIGFPKDDGGLLIFGDLSRLKVPHPYVAMVPQWDFLDLMAEAGKAEKTFDLRMSTEMTGLIREHGKVTGVRYRTEGGEERELRSNLVVAADGRWSLARRESGLRPNDYGVPFDAWWFRLSRPAEQGLSGAQIMPEMKNRRFGVPLPRVGYYQIAYLAPKGEDLRRQGIEKFRETVTALFPAFADRVGELESMDDVKLLDVKLNRLHRWHVDGLLCIGDAAHAMSPVGGVGINLAVQDAVATATLLAKPLLSGTIGAKDLAKVRARRWLPTVLVQALQRVMHKAVMRPVMEGRRNGPPPLMIKLMERFPRTSIVPAYLLGVGFRPEHAPDFARRATEPARG</sequence>
<proteinExistence type="predicted"/>
<reference evidence="3 4" key="1">
    <citation type="submission" date="2016-10" db="EMBL/GenBank/DDBJ databases">
        <authorList>
            <person name="de Groot N.N."/>
        </authorList>
    </citation>
    <scope>NUCLEOTIDE SEQUENCE [LARGE SCALE GENOMIC DNA]</scope>
    <source>
        <strain evidence="3 4">CPCC 202699</strain>
    </source>
</reference>
<protein>
    <submittedName>
        <fullName evidence="3">2-polyprenyl-6-methoxyphenol hydroxylase</fullName>
    </submittedName>
</protein>
<name>A0A1H3CVC2_9PSEU</name>
<dbReference type="EMBL" id="FNON01000003">
    <property type="protein sequence ID" value="SDX58087.1"/>
    <property type="molecule type" value="Genomic_DNA"/>
</dbReference>
<accession>A0A1H3CVC2</accession>
<dbReference type="GO" id="GO:0071949">
    <property type="term" value="F:FAD binding"/>
    <property type="evidence" value="ECO:0007669"/>
    <property type="project" value="InterPro"/>
</dbReference>
<dbReference type="PANTHER" id="PTHR43476:SF5">
    <property type="entry name" value="FAD-DEPENDENT MONOOXYGENASE"/>
    <property type="match status" value="1"/>
</dbReference>
<keyword evidence="1" id="KW-0560">Oxidoreductase</keyword>
<dbReference type="STRING" id="589385.SAMN05421504_103166"/>
<evidence type="ECO:0000256" key="1">
    <source>
        <dbReference type="ARBA" id="ARBA00023002"/>
    </source>
</evidence>
<organism evidence="3 4">
    <name type="scientific">Amycolatopsis xylanica</name>
    <dbReference type="NCBI Taxonomy" id="589385"/>
    <lineage>
        <taxon>Bacteria</taxon>
        <taxon>Bacillati</taxon>
        <taxon>Actinomycetota</taxon>
        <taxon>Actinomycetes</taxon>
        <taxon>Pseudonocardiales</taxon>
        <taxon>Pseudonocardiaceae</taxon>
        <taxon>Amycolatopsis</taxon>
    </lineage>
</organism>
<dbReference type="NCBIfam" id="NF004833">
    <property type="entry name" value="PRK06185.1-1"/>
    <property type="match status" value="1"/>
</dbReference>
<dbReference type="Gene3D" id="3.50.50.60">
    <property type="entry name" value="FAD/NAD(P)-binding domain"/>
    <property type="match status" value="1"/>
</dbReference>
<feature type="domain" description="FAD-binding" evidence="2">
    <location>
        <begin position="6"/>
        <end position="325"/>
    </location>
</feature>
<evidence type="ECO:0000313" key="4">
    <source>
        <dbReference type="Proteomes" id="UP000199515"/>
    </source>
</evidence>
<dbReference type="Pfam" id="PF01494">
    <property type="entry name" value="FAD_binding_3"/>
    <property type="match status" value="1"/>
</dbReference>
<dbReference type="NCBIfam" id="NF004834">
    <property type="entry name" value="PRK06185.1-3"/>
    <property type="match status" value="1"/>
</dbReference>
<dbReference type="GO" id="GO:0016491">
    <property type="term" value="F:oxidoreductase activity"/>
    <property type="evidence" value="ECO:0007669"/>
    <property type="project" value="UniProtKB-KW"/>
</dbReference>
<dbReference type="SUPFAM" id="SSF51905">
    <property type="entry name" value="FAD/NAD(P)-binding domain"/>
    <property type="match status" value="1"/>
</dbReference>
<gene>
    <name evidence="3" type="ORF">SAMN05421504_103166</name>
</gene>
<keyword evidence="4" id="KW-1185">Reference proteome</keyword>
<evidence type="ECO:0000259" key="2">
    <source>
        <dbReference type="Pfam" id="PF01494"/>
    </source>
</evidence>
<dbReference type="InterPro" id="IPR036188">
    <property type="entry name" value="FAD/NAD-bd_sf"/>
</dbReference>
<evidence type="ECO:0000313" key="3">
    <source>
        <dbReference type="EMBL" id="SDX58087.1"/>
    </source>
</evidence>
<dbReference type="Proteomes" id="UP000199515">
    <property type="component" value="Unassembled WGS sequence"/>
</dbReference>
<dbReference type="InterPro" id="IPR050631">
    <property type="entry name" value="PheA/TfdB_FAD_monoxygenase"/>
</dbReference>
<dbReference type="PANTHER" id="PTHR43476">
    <property type="entry name" value="3-(3-HYDROXY-PHENYL)PROPIONATE/3-HYDROXYCINNAMIC ACID HYDROXYLASE"/>
    <property type="match status" value="1"/>
</dbReference>
<dbReference type="AlphaFoldDB" id="A0A1H3CVC2"/>
<dbReference type="InterPro" id="IPR002938">
    <property type="entry name" value="FAD-bd"/>
</dbReference>
<dbReference type="PRINTS" id="PR00420">
    <property type="entry name" value="RNGMNOXGNASE"/>
</dbReference>